<dbReference type="RefSeq" id="WP_072879767.1">
    <property type="nucleotide sequence ID" value="NZ_FOKU01000011.1"/>
</dbReference>
<protein>
    <recommendedName>
        <fullName evidence="6">DUF4136 domain-containing protein</fullName>
    </recommendedName>
</protein>
<name>A0A1M6W9A4_9FLAO</name>
<dbReference type="Proteomes" id="UP000198940">
    <property type="component" value="Unassembled WGS sequence"/>
</dbReference>
<dbReference type="EMBL" id="FOKU01000011">
    <property type="protein sequence ID" value="SFC45228.1"/>
    <property type="molecule type" value="Genomic_DNA"/>
</dbReference>
<evidence type="ECO:0000313" key="4">
    <source>
        <dbReference type="Proteomes" id="UP000184031"/>
    </source>
</evidence>
<dbReference type="Proteomes" id="UP000184031">
    <property type="component" value="Unassembled WGS sequence"/>
</dbReference>
<dbReference type="OrthoDB" id="6077795at2"/>
<evidence type="ECO:0000256" key="1">
    <source>
        <dbReference type="SAM" id="SignalP"/>
    </source>
</evidence>
<dbReference type="EMBL" id="FRAT01000005">
    <property type="protein sequence ID" value="SHK90311.1"/>
    <property type="molecule type" value="Genomic_DNA"/>
</dbReference>
<organism evidence="3 4">
    <name type="scientific">Flagellimonas taeanensis</name>
    <dbReference type="NCBI Taxonomy" id="1005926"/>
    <lineage>
        <taxon>Bacteria</taxon>
        <taxon>Pseudomonadati</taxon>
        <taxon>Bacteroidota</taxon>
        <taxon>Flavobacteriia</taxon>
        <taxon>Flavobacteriales</taxon>
        <taxon>Flavobacteriaceae</taxon>
        <taxon>Flagellimonas</taxon>
    </lineage>
</organism>
<keyword evidence="1" id="KW-0732">Signal</keyword>
<gene>
    <name evidence="2" type="ORF">SAMN04487891_11199</name>
    <name evidence="3" type="ORF">SAMN05216293_2210</name>
</gene>
<sequence length="210" mass="24757">MKKIISFSVFLLLMSCSSTRFVDSWKNKEITSFNPKKLLVVGMTDNLTARRIFEEEMRLAFIQRGINAFESNGIINEDFTETEKTMEEIEGMTQKLLVEGFDAVVITAVKGVDDRINYRSDYYDVTYRWYRFGRYWYAYQDVYHTPGYYSNYKVYHVETAVYNLTAEENRSLVWVGSFDIFDPQNITSTVDDYVARITEQMEHEGLIDRL</sequence>
<evidence type="ECO:0000313" key="2">
    <source>
        <dbReference type="EMBL" id="SFC45228.1"/>
    </source>
</evidence>
<evidence type="ECO:0000313" key="5">
    <source>
        <dbReference type="Proteomes" id="UP000198940"/>
    </source>
</evidence>
<dbReference type="STRING" id="1055723.SAMN05216293_2210"/>
<evidence type="ECO:0000313" key="3">
    <source>
        <dbReference type="EMBL" id="SHK90311.1"/>
    </source>
</evidence>
<feature type="signal peptide" evidence="1">
    <location>
        <begin position="1"/>
        <end position="22"/>
    </location>
</feature>
<dbReference type="AlphaFoldDB" id="A0A1M6W9A4"/>
<evidence type="ECO:0008006" key="6">
    <source>
        <dbReference type="Google" id="ProtNLM"/>
    </source>
</evidence>
<proteinExistence type="predicted"/>
<dbReference type="PROSITE" id="PS51257">
    <property type="entry name" value="PROKAR_LIPOPROTEIN"/>
    <property type="match status" value="1"/>
</dbReference>
<comment type="caution">
    <text evidence="3">The sequence shown here is derived from an EMBL/GenBank/DDBJ whole genome shotgun (WGS) entry which is preliminary data.</text>
</comment>
<feature type="chain" id="PRO_5009921983" description="DUF4136 domain-containing protein" evidence="1">
    <location>
        <begin position="23"/>
        <end position="210"/>
    </location>
</feature>
<reference evidence="3 4" key="1">
    <citation type="submission" date="2016-11" db="EMBL/GenBank/DDBJ databases">
        <authorList>
            <person name="Varghese N."/>
            <person name="Submissions S."/>
        </authorList>
    </citation>
    <scope>NUCLEOTIDE SEQUENCE [LARGE SCALE GENOMIC DNA]</scope>
    <source>
        <strain evidence="3 4">CGMCC 1.12174</strain>
        <strain evidence="2 5">DSM 26351</strain>
    </source>
</reference>
<keyword evidence="5" id="KW-1185">Reference proteome</keyword>
<accession>A0A1M6W9A4</accession>